<gene>
    <name evidence="3" type="ORF">CYJ76_09840</name>
</gene>
<dbReference type="InterPro" id="IPR025202">
    <property type="entry name" value="PLD-like_dom"/>
</dbReference>
<feature type="domain" description="PLD phosphodiesterase" evidence="2">
    <location>
        <begin position="187"/>
        <end position="214"/>
    </location>
</feature>
<dbReference type="InterPro" id="IPR001736">
    <property type="entry name" value="PLipase_D/transphosphatidylase"/>
</dbReference>
<dbReference type="SMART" id="SM00155">
    <property type="entry name" value="PLDc"/>
    <property type="match status" value="2"/>
</dbReference>
<dbReference type="EMBL" id="PKIZ01000020">
    <property type="protein sequence ID" value="PKZ41042.1"/>
    <property type="molecule type" value="Genomic_DNA"/>
</dbReference>
<protein>
    <submittedName>
        <fullName evidence="3">Cardiolipin synthase B</fullName>
    </submittedName>
</protein>
<feature type="domain" description="PLD phosphodiesterase" evidence="2">
    <location>
        <begin position="355"/>
        <end position="382"/>
    </location>
</feature>
<sequence length="442" mass="49992">MGGSLPPPVARPGGRPRRPRLAQRQEPSRGGDVPHRTVAKVVAYGLGAQAVAQAAVVAGLVVSNRRRKRRSPEVISFPTVEPVESSLDRTTITTYTFGRDVFADMLEAIRGARREIFFESYILKGDAVGRAFKEALCEAAERGVAVHVVFDGFANLVVPREFKRWPPGVHTLEYPVVTPDVLLGPRHWGRDHRKILVVDEEVGFVGGYNVGQEYATQWRDTHVRVTGAAVAELVNVFIDFWNRHRHEDQPELSDGRSRAWGLPVQAHRNAPSRLLFPIRGMYLEAIDRADETIWITQAYFIPDREILEELLRARRRGVDVKVILPERSNHVVADWVARYYFEQLLSGGVELWLYQDAMVHAKTAVVDGVWVTVGTANIDRLSLTGNYEVNLEILDAGQAAHMQEIFRRDLTNCRQLTLAEWRGRAWWARGIERLLQPLQPLL</sequence>
<evidence type="ECO:0000313" key="4">
    <source>
        <dbReference type="Proteomes" id="UP000234206"/>
    </source>
</evidence>
<organism evidence="3 4">
    <name type="scientific">Kytococcus schroeteri</name>
    <dbReference type="NCBI Taxonomy" id="138300"/>
    <lineage>
        <taxon>Bacteria</taxon>
        <taxon>Bacillati</taxon>
        <taxon>Actinomycetota</taxon>
        <taxon>Actinomycetes</taxon>
        <taxon>Micrococcales</taxon>
        <taxon>Kytococcaceae</taxon>
        <taxon>Kytococcus</taxon>
    </lineage>
</organism>
<dbReference type="SUPFAM" id="SSF56024">
    <property type="entry name" value="Phospholipase D/nuclease"/>
    <property type="match status" value="2"/>
</dbReference>
<dbReference type="Proteomes" id="UP000234206">
    <property type="component" value="Unassembled WGS sequence"/>
</dbReference>
<dbReference type="OrthoDB" id="9762009at2"/>
<dbReference type="Pfam" id="PF13091">
    <property type="entry name" value="PLDc_2"/>
    <property type="match status" value="2"/>
</dbReference>
<dbReference type="CDD" id="cd09110">
    <property type="entry name" value="PLDc_CLS_1"/>
    <property type="match status" value="1"/>
</dbReference>
<reference evidence="3 4" key="1">
    <citation type="submission" date="2017-12" db="EMBL/GenBank/DDBJ databases">
        <title>Phylogenetic diversity of female urinary microbiome.</title>
        <authorList>
            <person name="Thomas-White K."/>
            <person name="Wolfe A.J."/>
        </authorList>
    </citation>
    <scope>NUCLEOTIDE SEQUENCE [LARGE SCALE GENOMIC DNA]</scope>
    <source>
        <strain evidence="3 4">UMB1298</strain>
    </source>
</reference>
<dbReference type="PROSITE" id="PS50035">
    <property type="entry name" value="PLD"/>
    <property type="match status" value="2"/>
</dbReference>
<name>A0A2I1P8Y0_9MICO</name>
<comment type="caution">
    <text evidence="3">The sequence shown here is derived from an EMBL/GenBank/DDBJ whole genome shotgun (WGS) entry which is preliminary data.</text>
</comment>
<dbReference type="Gene3D" id="3.30.870.10">
    <property type="entry name" value="Endonuclease Chain A"/>
    <property type="match status" value="2"/>
</dbReference>
<dbReference type="PANTHER" id="PTHR21248">
    <property type="entry name" value="CARDIOLIPIN SYNTHASE"/>
    <property type="match status" value="1"/>
</dbReference>
<keyword evidence="4" id="KW-1185">Reference proteome</keyword>
<dbReference type="GO" id="GO:0032049">
    <property type="term" value="P:cardiolipin biosynthetic process"/>
    <property type="evidence" value="ECO:0007669"/>
    <property type="project" value="UniProtKB-ARBA"/>
</dbReference>
<dbReference type="AlphaFoldDB" id="A0A2I1P8Y0"/>
<evidence type="ECO:0000256" key="1">
    <source>
        <dbReference type="SAM" id="MobiDB-lite"/>
    </source>
</evidence>
<evidence type="ECO:0000313" key="3">
    <source>
        <dbReference type="EMBL" id="PKZ41042.1"/>
    </source>
</evidence>
<feature type="compositionally biased region" description="Pro residues" evidence="1">
    <location>
        <begin position="1"/>
        <end position="10"/>
    </location>
</feature>
<accession>A0A2I1P8Y0</accession>
<dbReference type="PANTHER" id="PTHR21248:SF22">
    <property type="entry name" value="PHOSPHOLIPASE D"/>
    <property type="match status" value="1"/>
</dbReference>
<dbReference type="GO" id="GO:0030572">
    <property type="term" value="F:phosphatidyltransferase activity"/>
    <property type="evidence" value="ECO:0007669"/>
    <property type="project" value="UniProtKB-ARBA"/>
</dbReference>
<dbReference type="CDD" id="cd09159">
    <property type="entry name" value="PLDc_ybhO_like_2"/>
    <property type="match status" value="1"/>
</dbReference>
<proteinExistence type="predicted"/>
<evidence type="ECO:0000259" key="2">
    <source>
        <dbReference type="PROSITE" id="PS50035"/>
    </source>
</evidence>
<feature type="region of interest" description="Disordered" evidence="1">
    <location>
        <begin position="1"/>
        <end position="34"/>
    </location>
</feature>